<dbReference type="EMBL" id="SDOX01000010">
    <property type="protein sequence ID" value="TFJ86124.1"/>
    <property type="molecule type" value="Genomic_DNA"/>
</dbReference>
<evidence type="ECO:0000313" key="3">
    <source>
        <dbReference type="Proteomes" id="UP000355283"/>
    </source>
</evidence>
<feature type="region of interest" description="Disordered" evidence="1">
    <location>
        <begin position="775"/>
        <end position="800"/>
    </location>
</feature>
<dbReference type="AlphaFoldDB" id="A0A4D9D547"/>
<evidence type="ECO:0000313" key="2">
    <source>
        <dbReference type="EMBL" id="TFJ86124.1"/>
    </source>
</evidence>
<comment type="caution">
    <text evidence="2">The sequence shown here is derived from an EMBL/GenBank/DDBJ whole genome shotgun (WGS) entry which is preliminary data.</text>
</comment>
<keyword evidence="3" id="KW-1185">Reference proteome</keyword>
<feature type="compositionally biased region" description="Polar residues" evidence="1">
    <location>
        <begin position="690"/>
        <end position="699"/>
    </location>
</feature>
<reference evidence="2 3" key="1">
    <citation type="submission" date="2019-01" db="EMBL/GenBank/DDBJ databases">
        <title>Nuclear Genome Assembly of the Microalgal Biofuel strain Nannochloropsis salina CCMP1776.</title>
        <authorList>
            <person name="Hovde B."/>
        </authorList>
    </citation>
    <scope>NUCLEOTIDE SEQUENCE [LARGE SCALE GENOMIC DNA]</scope>
    <source>
        <strain evidence="2 3">CCMP1776</strain>
    </source>
</reference>
<proteinExistence type="predicted"/>
<dbReference type="OrthoDB" id="46631at2759"/>
<feature type="region of interest" description="Disordered" evidence="1">
    <location>
        <begin position="463"/>
        <end position="488"/>
    </location>
</feature>
<accession>A0A4D9D547</accession>
<evidence type="ECO:0000256" key="1">
    <source>
        <dbReference type="SAM" id="MobiDB-lite"/>
    </source>
</evidence>
<name>A0A4D9D547_9STRA</name>
<feature type="region of interest" description="Disordered" evidence="1">
    <location>
        <begin position="677"/>
        <end position="714"/>
    </location>
</feature>
<dbReference type="Proteomes" id="UP000355283">
    <property type="component" value="Unassembled WGS sequence"/>
</dbReference>
<feature type="compositionally biased region" description="Acidic residues" evidence="1">
    <location>
        <begin position="787"/>
        <end position="799"/>
    </location>
</feature>
<organism evidence="2 3">
    <name type="scientific">Nannochloropsis salina CCMP1776</name>
    <dbReference type="NCBI Taxonomy" id="1027361"/>
    <lineage>
        <taxon>Eukaryota</taxon>
        <taxon>Sar</taxon>
        <taxon>Stramenopiles</taxon>
        <taxon>Ochrophyta</taxon>
        <taxon>Eustigmatophyceae</taxon>
        <taxon>Eustigmatales</taxon>
        <taxon>Monodopsidaceae</taxon>
        <taxon>Microchloropsis</taxon>
        <taxon>Microchloropsis salina</taxon>
    </lineage>
</organism>
<feature type="compositionally biased region" description="Polar residues" evidence="1">
    <location>
        <begin position="463"/>
        <end position="472"/>
    </location>
</feature>
<sequence>MTSQPVTALSILSSSPSFDLSAFLFYPYGAPTPQLWPRFSPSSSPAEVAATLSSFLRSSGLTTALVSSPHHAVTILLDRLDEKNEMGRGYDAGQSKIVHENTEGMAPGTGNGQEGGMERRMEGGRDSYVMLMLGIHPDQETAESSYRKQSSERKSALAFLHACLFSLRPSSLARVEGFVRSLERQVLESGEKNWTAVVEEVVEYVVRVCPENRRETLKREAARQTARAPPPGKGGRARLSLLIWEASLHQSTPPSLFLLPALTKLLAEGGREGGREKVVSLFTDTFWQALRLNGYHPESNLKERVTPALAAFAASSLGERGATSVLAHFSPARPFSLYLTGDAGVGKSAFVARFPPALATAVEACFDPQIQVQYVKQNLNKTSRDLEREMTLRPNNNDLSVMSIIQGRRQSFAHAHPGLVVVGLEEVPPPIEEGTVGASEEDANAMSQASALSLLVRRFSGQTGEDASSAQPRASPHLSRQAQRQYQGRGGISTHTEVLCIFTSNYPLLPSARVLLSPLPLFQHLVHVPMEGLKGRGENVGRGQKFARDYLGELLARRLARPRETVEVEEVEGLRGCMTGPRVEAGLEGEGDIRGMVRQLRTLAFLTANAWKKEVRGEKDGKTRTIRVSVREEGVGKRREEAESLVNVTVDGNVILRFRRARARRLPFLEEDGGVLQASRKSSRREQDTAQEYRQQEWQTQRRHHQQQEVKCGGQNVSDKEVTLRNLFPCPFQGRFLDDRVERVVQAFKAERMDRNKEIRVIGKIISNAGGDGGFGGNGKKRKEGVLEEEEEVSEEEDILEKSEELGHIIEYYFEGVLCSSMPEEHMK</sequence>
<protein>
    <submittedName>
        <fullName evidence="2">Uncharacterized protein</fullName>
    </submittedName>
</protein>
<gene>
    <name evidence="2" type="ORF">NSK_002944</name>
</gene>